<dbReference type="STRING" id="419597.SAMN04487957_11024"/>
<accession>A0A1H0LM25</accession>
<sequence length="41" mass="4516">MSRRLALRLTAALVTAAALALVWWGWHRLDGALLLLGSRLC</sequence>
<reference evidence="3" key="1">
    <citation type="submission" date="2016-10" db="EMBL/GenBank/DDBJ databases">
        <authorList>
            <person name="Varghese N."/>
            <person name="Submissions S."/>
        </authorList>
    </citation>
    <scope>NUCLEOTIDE SEQUENCE [LARGE SCALE GENOMIC DNA]</scope>
    <source>
        <strain evidence="3">CGMCC 1.6444</strain>
    </source>
</reference>
<keyword evidence="1" id="KW-0812">Transmembrane</keyword>
<name>A0A1H0LM25_9GAMM</name>
<proteinExistence type="predicted"/>
<dbReference type="EMBL" id="FNIV01000010">
    <property type="protein sequence ID" value="SDO69257.1"/>
    <property type="molecule type" value="Genomic_DNA"/>
</dbReference>
<evidence type="ECO:0000313" key="2">
    <source>
        <dbReference type="EMBL" id="SDO69257.1"/>
    </source>
</evidence>
<keyword evidence="1" id="KW-1133">Transmembrane helix</keyword>
<evidence type="ECO:0000256" key="1">
    <source>
        <dbReference type="SAM" id="Phobius"/>
    </source>
</evidence>
<protein>
    <submittedName>
        <fullName evidence="2">Uncharacterized protein</fullName>
    </submittedName>
</protein>
<dbReference type="AlphaFoldDB" id="A0A1H0LM25"/>
<gene>
    <name evidence="2" type="ORF">SAMN04487957_11024</name>
</gene>
<evidence type="ECO:0000313" key="3">
    <source>
        <dbReference type="Proteomes" id="UP000199075"/>
    </source>
</evidence>
<keyword evidence="3" id="KW-1185">Reference proteome</keyword>
<organism evidence="2 3">
    <name type="scientific">Halomonas shengliensis</name>
    <dbReference type="NCBI Taxonomy" id="419597"/>
    <lineage>
        <taxon>Bacteria</taxon>
        <taxon>Pseudomonadati</taxon>
        <taxon>Pseudomonadota</taxon>
        <taxon>Gammaproteobacteria</taxon>
        <taxon>Oceanospirillales</taxon>
        <taxon>Halomonadaceae</taxon>
        <taxon>Halomonas</taxon>
    </lineage>
</organism>
<dbReference type="RefSeq" id="WP_281187381.1">
    <property type="nucleotide sequence ID" value="NZ_FNIV01000010.1"/>
</dbReference>
<dbReference type="Proteomes" id="UP000199075">
    <property type="component" value="Unassembled WGS sequence"/>
</dbReference>
<feature type="transmembrane region" description="Helical" evidence="1">
    <location>
        <begin position="7"/>
        <end position="26"/>
    </location>
</feature>
<keyword evidence="1" id="KW-0472">Membrane</keyword>